<dbReference type="EMBL" id="PSQE01000006">
    <property type="protein sequence ID" value="RHN50535.1"/>
    <property type="molecule type" value="Genomic_DNA"/>
</dbReference>
<dbReference type="InterPro" id="IPR006566">
    <property type="entry name" value="FBD"/>
</dbReference>
<dbReference type="InterPro" id="IPR001810">
    <property type="entry name" value="F-box_dom"/>
</dbReference>
<comment type="caution">
    <text evidence="2">The sequence shown here is derived from an EMBL/GenBank/DDBJ whole genome shotgun (WGS) entry which is preliminary data.</text>
</comment>
<evidence type="ECO:0000259" key="1">
    <source>
        <dbReference type="SMART" id="SM00579"/>
    </source>
</evidence>
<dbReference type="InterPro" id="IPR050232">
    <property type="entry name" value="FBL13/AtMIF1-like"/>
</dbReference>
<sequence>MEFEEDIIHRKLSPKLIGQILSFLPTRDAVRTSVLSKKWAKNWTFITKMDIDDGLYYDESHSIQNCTRCKDECNWEFYVSDKVGFADFILCKECYIEHHVLNNNGTNLRPTELREVKVGGGKKFGEHFIKFVYKALLLTQQNNPNSSMLERFSLVIDNRHDIDHLNTWISHILKRGVKNLKIHSPFFKIPFYDSTSSYLLNSTLLEGLEFVLRMFTIINVPTNSVHFGHLKHLKLFGIFFDLSSDIFTLSLPTLKTFVIKNCDWSIGKELNVEASLLEVIFIHQDFIDLPGRSIKFNASCLKEFSYYGDGISHQINLSGCGFLSNASVKISLKECENIIPNTYCFAFQLFHHFHQVKCIKLEGSEVLTQSEVVYPVNALPELGNLIHLEIGLVSIEVVLGLLQRSPVLKTIVLKKIRMFDKERLNLAAVPECLISALQIVKFQNINGDKQELLLAEFFLEKGKMLKRMSFYIDPKLIKFESVADFIQKKVCSFKRGPSFSFFTYHKCY</sequence>
<dbReference type="OrthoDB" id="1414575at2759"/>
<dbReference type="PANTHER" id="PTHR31900">
    <property type="entry name" value="F-BOX/RNI SUPERFAMILY PROTEIN-RELATED"/>
    <property type="match status" value="1"/>
</dbReference>
<gene>
    <name evidence="2" type="ORF">MtrunA17_Chr6g0458491</name>
</gene>
<organism evidence="2">
    <name type="scientific">Medicago truncatula</name>
    <name type="common">Barrel medic</name>
    <name type="synonym">Medicago tribuloides</name>
    <dbReference type="NCBI Taxonomy" id="3880"/>
    <lineage>
        <taxon>Eukaryota</taxon>
        <taxon>Viridiplantae</taxon>
        <taxon>Streptophyta</taxon>
        <taxon>Embryophyta</taxon>
        <taxon>Tracheophyta</taxon>
        <taxon>Spermatophyta</taxon>
        <taxon>Magnoliopsida</taxon>
        <taxon>eudicotyledons</taxon>
        <taxon>Gunneridae</taxon>
        <taxon>Pentapetalae</taxon>
        <taxon>rosids</taxon>
        <taxon>fabids</taxon>
        <taxon>Fabales</taxon>
        <taxon>Fabaceae</taxon>
        <taxon>Papilionoideae</taxon>
        <taxon>50 kb inversion clade</taxon>
        <taxon>NPAAA clade</taxon>
        <taxon>Hologalegina</taxon>
        <taxon>IRL clade</taxon>
        <taxon>Trifolieae</taxon>
        <taxon>Medicago</taxon>
    </lineage>
</organism>
<accession>A0A396HGX3</accession>
<evidence type="ECO:0000313" key="2">
    <source>
        <dbReference type="EMBL" id="RHN50535.1"/>
    </source>
</evidence>
<dbReference type="Proteomes" id="UP000265566">
    <property type="component" value="Chromosome 6"/>
</dbReference>
<feature type="domain" description="FBD" evidence="1">
    <location>
        <begin position="431"/>
        <end position="505"/>
    </location>
</feature>
<dbReference type="Pfam" id="PF08387">
    <property type="entry name" value="FBD"/>
    <property type="match status" value="1"/>
</dbReference>
<dbReference type="Gramene" id="rna34831">
    <property type="protein sequence ID" value="RHN50535.1"/>
    <property type="gene ID" value="gene34831"/>
</dbReference>
<dbReference type="Pfam" id="PF00646">
    <property type="entry name" value="F-box"/>
    <property type="match status" value="1"/>
</dbReference>
<dbReference type="SUPFAM" id="SSF81383">
    <property type="entry name" value="F-box domain"/>
    <property type="match status" value="1"/>
</dbReference>
<reference evidence="2" key="1">
    <citation type="journal article" date="2018" name="Nat. Plants">
        <title>Whole-genome landscape of Medicago truncatula symbiotic genes.</title>
        <authorList>
            <person name="Pecrix Y."/>
            <person name="Gamas P."/>
            <person name="Carrere S."/>
        </authorList>
    </citation>
    <scope>NUCLEOTIDE SEQUENCE</scope>
    <source>
        <tissue evidence="2">Leaves</tissue>
    </source>
</reference>
<protein>
    <submittedName>
        <fullName evidence="2">Putative F-box domain, FBD domain, leucine-rich repeat domain, L domain-containing protein</fullName>
    </submittedName>
</protein>
<name>A0A396HGX3_MEDTR</name>
<dbReference type="SMART" id="SM00579">
    <property type="entry name" value="FBD"/>
    <property type="match status" value="1"/>
</dbReference>
<dbReference type="AlphaFoldDB" id="A0A396HGX3"/>
<dbReference type="PANTHER" id="PTHR31900:SF32">
    <property type="entry name" value="F-BOX_RNI_FBD-LIKE DOMAIN PROTEIN"/>
    <property type="match status" value="1"/>
</dbReference>
<dbReference type="InterPro" id="IPR036047">
    <property type="entry name" value="F-box-like_dom_sf"/>
</dbReference>
<proteinExistence type="predicted"/>